<dbReference type="PANTHER" id="PTHR43133:SF50">
    <property type="entry name" value="ECF RNA POLYMERASE SIGMA FACTOR SIGM"/>
    <property type="match status" value="1"/>
</dbReference>
<dbReference type="InterPro" id="IPR013249">
    <property type="entry name" value="RNA_pol_sigma70_r4_t2"/>
</dbReference>
<dbReference type="Gene3D" id="1.10.1740.10">
    <property type="match status" value="1"/>
</dbReference>
<dbReference type="Pfam" id="PF04542">
    <property type="entry name" value="Sigma70_r2"/>
    <property type="match status" value="1"/>
</dbReference>
<dbReference type="Gene3D" id="1.10.10.10">
    <property type="entry name" value="Winged helix-like DNA-binding domain superfamily/Winged helix DNA-binding domain"/>
    <property type="match status" value="1"/>
</dbReference>
<sequence length="175" mass="19726">MGIVDEPERLGPTYALSDLFVAHHRRLVGLASLLVDDRETAEDVVQEAFVGLHRKWRLLRDPGAAVAYLNRTVVNAGRDRLRHKRRGVTNLPRMVPVPEARSSAEQDAVRHDEADRLWRAIKALPTRQRQVLVLRYYLQQSEAEIADTLEVSRGSVKVHASRGLAALARSLEETP</sequence>
<dbReference type="NCBIfam" id="TIGR02937">
    <property type="entry name" value="sigma70-ECF"/>
    <property type="match status" value="1"/>
</dbReference>
<name>A0A930YP48_9ACTN</name>
<evidence type="ECO:0000256" key="1">
    <source>
        <dbReference type="ARBA" id="ARBA00010641"/>
    </source>
</evidence>
<dbReference type="GO" id="GO:0006352">
    <property type="term" value="P:DNA-templated transcription initiation"/>
    <property type="evidence" value="ECO:0007669"/>
    <property type="project" value="InterPro"/>
</dbReference>
<gene>
    <name evidence="8" type="ORF">ISU10_06275</name>
</gene>
<evidence type="ECO:0000259" key="6">
    <source>
        <dbReference type="Pfam" id="PF04542"/>
    </source>
</evidence>
<dbReference type="CDD" id="cd06171">
    <property type="entry name" value="Sigma70_r4"/>
    <property type="match status" value="1"/>
</dbReference>
<keyword evidence="2" id="KW-0805">Transcription regulation</keyword>
<dbReference type="InterPro" id="IPR036388">
    <property type="entry name" value="WH-like_DNA-bd_sf"/>
</dbReference>
<comment type="caution">
    <text evidence="8">The sequence shown here is derived from an EMBL/GenBank/DDBJ whole genome shotgun (WGS) entry which is preliminary data.</text>
</comment>
<keyword evidence="5" id="KW-0804">Transcription</keyword>
<comment type="similarity">
    <text evidence="1">Belongs to the sigma-70 factor family. ECF subfamily.</text>
</comment>
<dbReference type="NCBIfam" id="TIGR02983">
    <property type="entry name" value="SigE-fam_strep"/>
    <property type="match status" value="1"/>
</dbReference>
<protein>
    <submittedName>
        <fullName evidence="8">SigE family RNA polymerase sigma factor</fullName>
    </submittedName>
</protein>
<dbReference type="Pfam" id="PF08281">
    <property type="entry name" value="Sigma70_r4_2"/>
    <property type="match status" value="1"/>
</dbReference>
<organism evidence="8 9">
    <name type="scientific">Nocardioides agariphilus</name>
    <dbReference type="NCBI Taxonomy" id="433664"/>
    <lineage>
        <taxon>Bacteria</taxon>
        <taxon>Bacillati</taxon>
        <taxon>Actinomycetota</taxon>
        <taxon>Actinomycetes</taxon>
        <taxon>Propionibacteriales</taxon>
        <taxon>Nocardioidaceae</taxon>
        <taxon>Nocardioides</taxon>
    </lineage>
</organism>
<dbReference type="InterPro" id="IPR014325">
    <property type="entry name" value="RNA_pol_sigma-E_actinobac"/>
</dbReference>
<proteinExistence type="inferred from homology"/>
<feature type="domain" description="RNA polymerase sigma-70 region 2" evidence="6">
    <location>
        <begin position="19"/>
        <end position="86"/>
    </location>
</feature>
<dbReference type="InterPro" id="IPR039425">
    <property type="entry name" value="RNA_pol_sigma-70-like"/>
</dbReference>
<dbReference type="PANTHER" id="PTHR43133">
    <property type="entry name" value="RNA POLYMERASE ECF-TYPE SIGMA FACTO"/>
    <property type="match status" value="1"/>
</dbReference>
<reference evidence="8" key="1">
    <citation type="submission" date="2020-11" db="EMBL/GenBank/DDBJ databases">
        <title>Nocardioides cynanchi sp. nov., isolated from soil of rhizosphere of Cynanchum wilfordii.</title>
        <authorList>
            <person name="Lee J.-S."/>
            <person name="Suh M.K."/>
            <person name="Kim J.-S."/>
        </authorList>
    </citation>
    <scope>NUCLEOTIDE SEQUENCE</scope>
    <source>
        <strain evidence="8">KCTC 19276</strain>
    </source>
</reference>
<dbReference type="InterPro" id="IPR014284">
    <property type="entry name" value="RNA_pol_sigma-70_dom"/>
</dbReference>
<keyword evidence="4" id="KW-0238">DNA-binding</keyword>
<evidence type="ECO:0000256" key="5">
    <source>
        <dbReference type="ARBA" id="ARBA00023163"/>
    </source>
</evidence>
<dbReference type="EMBL" id="JADKPO010000006">
    <property type="protein sequence ID" value="MBF4767370.1"/>
    <property type="molecule type" value="Genomic_DNA"/>
</dbReference>
<evidence type="ECO:0000256" key="3">
    <source>
        <dbReference type="ARBA" id="ARBA00023082"/>
    </source>
</evidence>
<feature type="domain" description="RNA polymerase sigma factor 70 region 4 type 2" evidence="7">
    <location>
        <begin position="115"/>
        <end position="167"/>
    </location>
</feature>
<dbReference type="GO" id="GO:0016987">
    <property type="term" value="F:sigma factor activity"/>
    <property type="evidence" value="ECO:0007669"/>
    <property type="project" value="UniProtKB-KW"/>
</dbReference>
<evidence type="ECO:0000256" key="4">
    <source>
        <dbReference type="ARBA" id="ARBA00023125"/>
    </source>
</evidence>
<dbReference type="SUPFAM" id="SSF88946">
    <property type="entry name" value="Sigma2 domain of RNA polymerase sigma factors"/>
    <property type="match status" value="1"/>
</dbReference>
<dbReference type="GO" id="GO:0003677">
    <property type="term" value="F:DNA binding"/>
    <property type="evidence" value="ECO:0007669"/>
    <property type="project" value="UniProtKB-KW"/>
</dbReference>
<evidence type="ECO:0000313" key="9">
    <source>
        <dbReference type="Proteomes" id="UP000660668"/>
    </source>
</evidence>
<dbReference type="Proteomes" id="UP000660668">
    <property type="component" value="Unassembled WGS sequence"/>
</dbReference>
<dbReference type="InterPro" id="IPR013325">
    <property type="entry name" value="RNA_pol_sigma_r2"/>
</dbReference>
<dbReference type="InterPro" id="IPR007627">
    <property type="entry name" value="RNA_pol_sigma70_r2"/>
</dbReference>
<dbReference type="InterPro" id="IPR013324">
    <property type="entry name" value="RNA_pol_sigma_r3/r4-like"/>
</dbReference>
<accession>A0A930YP48</accession>
<evidence type="ECO:0000256" key="2">
    <source>
        <dbReference type="ARBA" id="ARBA00023015"/>
    </source>
</evidence>
<evidence type="ECO:0000259" key="7">
    <source>
        <dbReference type="Pfam" id="PF08281"/>
    </source>
</evidence>
<dbReference type="AlphaFoldDB" id="A0A930YP48"/>
<keyword evidence="9" id="KW-1185">Reference proteome</keyword>
<keyword evidence="3" id="KW-0731">Sigma factor</keyword>
<evidence type="ECO:0000313" key="8">
    <source>
        <dbReference type="EMBL" id="MBF4767370.1"/>
    </source>
</evidence>
<dbReference type="SUPFAM" id="SSF88659">
    <property type="entry name" value="Sigma3 and sigma4 domains of RNA polymerase sigma factors"/>
    <property type="match status" value="1"/>
</dbReference>